<gene>
    <name evidence="1" type="ORF">ERS852580_03117</name>
</gene>
<evidence type="ECO:0000313" key="1">
    <source>
        <dbReference type="EMBL" id="CUN27112.1"/>
    </source>
</evidence>
<dbReference type="EMBL" id="CYXM01000020">
    <property type="protein sequence ID" value="CUN27112.1"/>
    <property type="molecule type" value="Genomic_DNA"/>
</dbReference>
<reference evidence="1 2" key="1">
    <citation type="submission" date="2015-09" db="EMBL/GenBank/DDBJ databases">
        <authorList>
            <consortium name="Pathogen Informatics"/>
        </authorList>
    </citation>
    <scope>NUCLEOTIDE SEQUENCE [LARGE SCALE GENOMIC DNA]</scope>
    <source>
        <strain evidence="1 2">2789STDY5834968</strain>
    </source>
</reference>
<proteinExistence type="predicted"/>
<protein>
    <submittedName>
        <fullName evidence="1">Uncharacterized protein</fullName>
    </submittedName>
</protein>
<sequence>MIVYGYIKIHYSSIIVLYGRPKPKYGIIISKMEIM</sequence>
<name>A0A173VIB5_9FIRM</name>
<evidence type="ECO:0000313" key="2">
    <source>
        <dbReference type="Proteomes" id="UP000095673"/>
    </source>
</evidence>
<dbReference type="Proteomes" id="UP000095673">
    <property type="component" value="Unassembled WGS sequence"/>
</dbReference>
<organism evidence="1 2">
    <name type="scientific">Agathobacter rectalis</name>
    <dbReference type="NCBI Taxonomy" id="39491"/>
    <lineage>
        <taxon>Bacteria</taxon>
        <taxon>Bacillati</taxon>
        <taxon>Bacillota</taxon>
        <taxon>Clostridia</taxon>
        <taxon>Lachnospirales</taxon>
        <taxon>Lachnospiraceae</taxon>
        <taxon>Agathobacter</taxon>
    </lineage>
</organism>
<dbReference type="AlphaFoldDB" id="A0A173VIB5"/>
<accession>A0A173VIB5</accession>